<accession>A0ABW5C9P8</accession>
<dbReference type="Proteomes" id="UP001597296">
    <property type="component" value="Unassembled WGS sequence"/>
</dbReference>
<dbReference type="Pfam" id="PF20099">
    <property type="entry name" value="DUF6489"/>
    <property type="match status" value="1"/>
</dbReference>
<name>A0ABW5C9P8_9PROT</name>
<dbReference type="InterPro" id="IPR045502">
    <property type="entry name" value="DUF6489"/>
</dbReference>
<comment type="caution">
    <text evidence="1">The sequence shown here is derived from an EMBL/GenBank/DDBJ whole genome shotgun (WGS) entry which is preliminary data.</text>
</comment>
<organism evidence="1 2">
    <name type="scientific">Phaeospirillum tilakii</name>
    <dbReference type="NCBI Taxonomy" id="741673"/>
    <lineage>
        <taxon>Bacteria</taxon>
        <taxon>Pseudomonadati</taxon>
        <taxon>Pseudomonadota</taxon>
        <taxon>Alphaproteobacteria</taxon>
        <taxon>Rhodospirillales</taxon>
        <taxon>Rhodospirillaceae</taxon>
        <taxon>Phaeospirillum</taxon>
    </lineage>
</organism>
<dbReference type="EMBL" id="JBHUIY010000003">
    <property type="protein sequence ID" value="MFD2232697.1"/>
    <property type="molecule type" value="Genomic_DNA"/>
</dbReference>
<proteinExistence type="predicted"/>
<protein>
    <submittedName>
        <fullName evidence="1">DUF6489 family protein</fullName>
    </submittedName>
</protein>
<reference evidence="2" key="1">
    <citation type="journal article" date="2019" name="Int. J. Syst. Evol. Microbiol.">
        <title>The Global Catalogue of Microorganisms (GCM) 10K type strain sequencing project: providing services to taxonomists for standard genome sequencing and annotation.</title>
        <authorList>
            <consortium name="The Broad Institute Genomics Platform"/>
            <consortium name="The Broad Institute Genome Sequencing Center for Infectious Disease"/>
            <person name="Wu L."/>
            <person name="Ma J."/>
        </authorList>
    </citation>
    <scope>NUCLEOTIDE SEQUENCE [LARGE SCALE GENOMIC DNA]</scope>
    <source>
        <strain evidence="2">KCTC 15012</strain>
    </source>
</reference>
<keyword evidence="2" id="KW-1185">Reference proteome</keyword>
<sequence length="85" mass="9440">MKISVDVECTPEELRAFLGLPDVQPMQQALMRQMQDRMAASLAAADPETMLKVWLPAGVQGIEQLQKMFWSQFAAAGGRSRESKS</sequence>
<evidence type="ECO:0000313" key="1">
    <source>
        <dbReference type="EMBL" id="MFD2232697.1"/>
    </source>
</evidence>
<evidence type="ECO:0000313" key="2">
    <source>
        <dbReference type="Proteomes" id="UP001597296"/>
    </source>
</evidence>
<gene>
    <name evidence="1" type="ORF">ACFSNB_02640</name>
</gene>
<dbReference type="RefSeq" id="WP_377314243.1">
    <property type="nucleotide sequence ID" value="NZ_JBHUIY010000003.1"/>
</dbReference>